<evidence type="ECO:0000313" key="7">
    <source>
        <dbReference type="EMBL" id="MUH72184.1"/>
    </source>
</evidence>
<feature type="domain" description="Flagellin C-terminal" evidence="6">
    <location>
        <begin position="433"/>
        <end position="518"/>
    </location>
</feature>
<keyword evidence="2 4" id="KW-0964">Secreted</keyword>
<reference evidence="7 8" key="1">
    <citation type="submission" date="2019-11" db="EMBL/GenBank/DDBJ databases">
        <title>P. haliotis isolates from Z. marina roots.</title>
        <authorList>
            <person name="Cohen M."/>
            <person name="Jospin G."/>
            <person name="Eisen J.A."/>
            <person name="Coil D.A."/>
        </authorList>
    </citation>
    <scope>NUCLEOTIDE SEQUENCE [LARGE SCALE GENOMIC DNA]</scope>
    <source>
        <strain evidence="7 8">UCD-MCMsp1aY</strain>
    </source>
</reference>
<organism evidence="7 8">
    <name type="scientific">Psychrosphaera haliotis</name>
    <dbReference type="NCBI Taxonomy" id="555083"/>
    <lineage>
        <taxon>Bacteria</taxon>
        <taxon>Pseudomonadati</taxon>
        <taxon>Pseudomonadota</taxon>
        <taxon>Gammaproteobacteria</taxon>
        <taxon>Alteromonadales</taxon>
        <taxon>Pseudoalteromonadaceae</taxon>
        <taxon>Psychrosphaera</taxon>
    </lineage>
</organism>
<dbReference type="OrthoDB" id="9796789at2"/>
<evidence type="ECO:0000256" key="4">
    <source>
        <dbReference type="RuleBase" id="RU362073"/>
    </source>
</evidence>
<comment type="caution">
    <text evidence="7">The sequence shown here is derived from an EMBL/GenBank/DDBJ whole genome shotgun (WGS) entry which is preliminary data.</text>
</comment>
<dbReference type="Gene3D" id="2.170.280.10">
    <property type="entry name" value="f41 fragment of flagellin, middle domain"/>
    <property type="match status" value="1"/>
</dbReference>
<dbReference type="RefSeq" id="WP_155695382.1">
    <property type="nucleotide sequence ID" value="NZ_WOCD01000003.1"/>
</dbReference>
<keyword evidence="7" id="KW-0282">Flagellum</keyword>
<dbReference type="Gene3D" id="6.10.10.10">
    <property type="entry name" value="Flagellar export chaperone, C-terminal domain"/>
    <property type="match status" value="1"/>
</dbReference>
<protein>
    <recommendedName>
        <fullName evidence="4">Flagellin</fullName>
    </recommendedName>
</protein>
<dbReference type="InterPro" id="IPR046358">
    <property type="entry name" value="Flagellin_C"/>
</dbReference>
<dbReference type="InterPro" id="IPR001492">
    <property type="entry name" value="Flagellin"/>
</dbReference>
<name>A0A6N8F7N1_9GAMM</name>
<dbReference type="SUPFAM" id="SSF64518">
    <property type="entry name" value="Phase 1 flagellin"/>
    <property type="match status" value="1"/>
</dbReference>
<dbReference type="InterPro" id="IPR042187">
    <property type="entry name" value="Flagellin_C_sub2"/>
</dbReference>
<keyword evidence="7" id="KW-0966">Cell projection</keyword>
<dbReference type="Gene3D" id="6.10.280.190">
    <property type="match status" value="1"/>
</dbReference>
<dbReference type="Pfam" id="PF00669">
    <property type="entry name" value="Flagellin_N"/>
    <property type="match status" value="1"/>
</dbReference>
<dbReference type="PANTHER" id="PTHR42792:SF2">
    <property type="entry name" value="FLAGELLIN"/>
    <property type="match status" value="1"/>
</dbReference>
<dbReference type="AlphaFoldDB" id="A0A6N8F7N1"/>
<dbReference type="Proteomes" id="UP000439994">
    <property type="component" value="Unassembled WGS sequence"/>
</dbReference>
<keyword evidence="3 4" id="KW-0975">Bacterial flagellum</keyword>
<dbReference type="GO" id="GO:0005198">
    <property type="term" value="F:structural molecule activity"/>
    <property type="evidence" value="ECO:0007669"/>
    <property type="project" value="UniProtKB-UniRule"/>
</dbReference>
<dbReference type="GO" id="GO:0005576">
    <property type="term" value="C:extracellular region"/>
    <property type="evidence" value="ECO:0007669"/>
    <property type="project" value="UniProtKB-SubCell"/>
</dbReference>
<comment type="function">
    <text evidence="4">Flagellin is the subunit protein which polymerizes to form the filaments of bacterial flagella.</text>
</comment>
<gene>
    <name evidence="7" type="ORF">GNP35_06640</name>
</gene>
<evidence type="ECO:0000256" key="1">
    <source>
        <dbReference type="ARBA" id="ARBA00005709"/>
    </source>
</evidence>
<sequence length="520" mass="53630">MALFVNTNVASINGQRNLMGSTNSLETSMNRLASGLRINSARDDAAGLQISNRLTSQINGLNVAMRNANDGISMAQTAEGAMQESTNILQRMRDLSIQSANATNSTVDRKALQEEVIQLKSELDRIANTTTFGGQKLIDGSFGVQQFQVGSQANETIAISINSAQVDDLGSARYKMGGTNLATSPATNVGTAVTGLAHPLADANGETLTIGGINSSQVSINQNDSAADMAAKISSVFNTTGVKADAKTVARMEGFANMVADDGISFVLANGDPTDPTVGQSIVSFTASGVLEDDLQTLVNKVNENSAVSGIGAKYDAATTSIVLTSEDGNNIVVQDFTDSGTGNATFNMQGRDYGDGSDVGAVVAVTSGAADDVTVKGQLQLDSTVLFSVSSDTAGGGASDLTGLADTVTAQASEENIQSVDITTSIGAQNAIAIIDGALSKIDRNRATLGAVQNRLQSTISNLANIVENSSGARARIRDTDFATETAELTRNQILQQAGTSILAQANQLPQAALSLLGN</sequence>
<dbReference type="Gene3D" id="1.20.1330.10">
    <property type="entry name" value="f41 fragment of flagellin, N-terminal domain"/>
    <property type="match status" value="1"/>
</dbReference>
<evidence type="ECO:0000256" key="3">
    <source>
        <dbReference type="ARBA" id="ARBA00023143"/>
    </source>
</evidence>
<keyword evidence="8" id="KW-1185">Reference proteome</keyword>
<evidence type="ECO:0000259" key="6">
    <source>
        <dbReference type="Pfam" id="PF00700"/>
    </source>
</evidence>
<evidence type="ECO:0000256" key="2">
    <source>
        <dbReference type="ARBA" id="ARBA00022525"/>
    </source>
</evidence>
<dbReference type="EMBL" id="WOCD01000003">
    <property type="protein sequence ID" value="MUH72184.1"/>
    <property type="molecule type" value="Genomic_DNA"/>
</dbReference>
<comment type="subcellular location">
    <subcellularLocation>
        <location evidence="4">Secreted</location>
    </subcellularLocation>
    <subcellularLocation>
        <location evidence="4">Bacterial flagellum</location>
    </subcellularLocation>
</comment>
<dbReference type="Gene3D" id="2.30.220.10">
    <property type="entry name" value="f41 fragment of flagellin, C-terminal domain"/>
    <property type="match status" value="1"/>
</dbReference>
<dbReference type="PRINTS" id="PR00207">
    <property type="entry name" value="FLAGELLIN"/>
</dbReference>
<dbReference type="GO" id="GO:0009288">
    <property type="term" value="C:bacterial-type flagellum"/>
    <property type="evidence" value="ECO:0007669"/>
    <property type="project" value="UniProtKB-SubCell"/>
</dbReference>
<accession>A0A6N8F7N1</accession>
<keyword evidence="7" id="KW-0969">Cilium</keyword>
<comment type="similarity">
    <text evidence="1 4">Belongs to the bacterial flagellin family.</text>
</comment>
<dbReference type="Pfam" id="PF00700">
    <property type="entry name" value="Flagellin_C"/>
    <property type="match status" value="1"/>
</dbReference>
<dbReference type="InterPro" id="IPR001029">
    <property type="entry name" value="Flagellin_N"/>
</dbReference>
<evidence type="ECO:0000313" key="8">
    <source>
        <dbReference type="Proteomes" id="UP000439994"/>
    </source>
</evidence>
<dbReference type="PANTHER" id="PTHR42792">
    <property type="entry name" value="FLAGELLIN"/>
    <property type="match status" value="1"/>
</dbReference>
<feature type="domain" description="Flagellin N-terminal" evidence="5">
    <location>
        <begin position="5"/>
        <end position="141"/>
    </location>
</feature>
<proteinExistence type="inferred from homology"/>
<evidence type="ECO:0000259" key="5">
    <source>
        <dbReference type="Pfam" id="PF00669"/>
    </source>
</evidence>